<name>A0A3G7TS14_9PSED</name>
<accession>A0A3G7TS14</accession>
<dbReference type="AlphaFoldDB" id="A0A3G7TS14"/>
<evidence type="ECO:0000313" key="2">
    <source>
        <dbReference type="Proteomes" id="UP000268048"/>
    </source>
</evidence>
<sequence>MAVLEWRKGVRMIVSESDHFSFFDWLVVYLALLVEEHGA</sequence>
<dbReference type="EMBL" id="CP027753">
    <property type="protein sequence ID" value="AZE49069.1"/>
    <property type="molecule type" value="Genomic_DNA"/>
</dbReference>
<dbReference type="Proteomes" id="UP000268048">
    <property type="component" value="Chromosome"/>
</dbReference>
<gene>
    <name evidence="1" type="ORF">C4K04_3397</name>
</gene>
<protein>
    <submittedName>
        <fullName evidence="1">Uncharacterized protein</fullName>
    </submittedName>
</protein>
<proteinExistence type="predicted"/>
<organism evidence="1 2">
    <name type="scientific">Pseudomonas chlororaphis</name>
    <dbReference type="NCBI Taxonomy" id="587753"/>
    <lineage>
        <taxon>Bacteria</taxon>
        <taxon>Pseudomonadati</taxon>
        <taxon>Pseudomonadota</taxon>
        <taxon>Gammaproteobacteria</taxon>
        <taxon>Pseudomonadales</taxon>
        <taxon>Pseudomonadaceae</taxon>
        <taxon>Pseudomonas</taxon>
    </lineage>
</organism>
<reference evidence="1 2" key="1">
    <citation type="submission" date="2018-03" db="EMBL/GenBank/DDBJ databases">
        <title>Diversity of phytobeneficial traits revealed by whole-genome analysis of worldwide-isolated phenazine-producing Pseudomonas spp.</title>
        <authorList>
            <person name="Biessy A."/>
            <person name="Novinscak A."/>
            <person name="Blom J."/>
            <person name="Leger G."/>
            <person name="Thomashow L.S."/>
            <person name="Cazorla F.M."/>
            <person name="Josic D."/>
            <person name="Filion M."/>
        </authorList>
    </citation>
    <scope>NUCLEOTIDE SEQUENCE [LARGE SCALE GENOMIC DNA]</scope>
    <source>
        <strain evidence="1 2">B25</strain>
    </source>
</reference>
<evidence type="ECO:0000313" key="1">
    <source>
        <dbReference type="EMBL" id="AZE49069.1"/>
    </source>
</evidence>